<keyword evidence="2" id="KW-1133">Transmembrane helix</keyword>
<keyword evidence="2" id="KW-0812">Transmembrane</keyword>
<dbReference type="InterPro" id="IPR011990">
    <property type="entry name" value="TPR-like_helical_dom_sf"/>
</dbReference>
<keyword evidence="2" id="KW-0472">Membrane</keyword>
<gene>
    <name evidence="3" type="ORF">SAMN05421679_10844</name>
</gene>
<evidence type="ECO:0000313" key="3">
    <source>
        <dbReference type="EMBL" id="SMP95901.1"/>
    </source>
</evidence>
<evidence type="ECO:0000256" key="2">
    <source>
        <dbReference type="SAM" id="Phobius"/>
    </source>
</evidence>
<dbReference type="Proteomes" id="UP001158050">
    <property type="component" value="Unassembled WGS sequence"/>
</dbReference>
<organism evidence="3 4">
    <name type="scientific">Epilithonimonas pallida</name>
    <dbReference type="NCBI Taxonomy" id="373671"/>
    <lineage>
        <taxon>Bacteria</taxon>
        <taxon>Pseudomonadati</taxon>
        <taxon>Bacteroidota</taxon>
        <taxon>Flavobacteriia</taxon>
        <taxon>Flavobacteriales</taxon>
        <taxon>Weeksellaceae</taxon>
        <taxon>Chryseobacterium group</taxon>
        <taxon>Epilithonimonas</taxon>
    </lineage>
</organism>
<accession>A0ABY1R5X1</accession>
<dbReference type="InterPro" id="IPR016032">
    <property type="entry name" value="Sig_transdc_resp-reg_C-effctor"/>
</dbReference>
<dbReference type="SUPFAM" id="SSF46894">
    <property type="entry name" value="C-terminal effector domain of the bipartite response regulators"/>
    <property type="match status" value="1"/>
</dbReference>
<feature type="transmembrane region" description="Helical" evidence="2">
    <location>
        <begin position="383"/>
        <end position="403"/>
    </location>
</feature>
<protein>
    <submittedName>
        <fullName evidence="3">Tetratricopeptide repeat-containing protein</fullName>
    </submittedName>
</protein>
<evidence type="ECO:0000256" key="1">
    <source>
        <dbReference type="SAM" id="Coils"/>
    </source>
</evidence>
<keyword evidence="4" id="KW-1185">Reference proteome</keyword>
<keyword evidence="1" id="KW-0175">Coiled coil</keyword>
<dbReference type="RefSeq" id="WP_283417671.1">
    <property type="nucleotide sequence ID" value="NZ_FXUO01000008.1"/>
</dbReference>
<name>A0ABY1R5X1_9FLAO</name>
<dbReference type="EMBL" id="FXUO01000008">
    <property type="protein sequence ID" value="SMP95901.1"/>
    <property type="molecule type" value="Genomic_DNA"/>
</dbReference>
<dbReference type="Pfam" id="PF13424">
    <property type="entry name" value="TPR_12"/>
    <property type="match status" value="1"/>
</dbReference>
<reference evidence="3 4" key="1">
    <citation type="submission" date="2017-05" db="EMBL/GenBank/DDBJ databases">
        <authorList>
            <person name="Varghese N."/>
            <person name="Submissions S."/>
        </authorList>
    </citation>
    <scope>NUCLEOTIDE SEQUENCE [LARGE SCALE GENOMIC DNA]</scope>
    <source>
        <strain evidence="3 4">DSM 18015</strain>
    </source>
</reference>
<comment type="caution">
    <text evidence="3">The sequence shown here is derived from an EMBL/GenBank/DDBJ whole genome shotgun (WGS) entry which is preliminary data.</text>
</comment>
<feature type="coiled-coil region" evidence="1">
    <location>
        <begin position="413"/>
        <end position="449"/>
    </location>
</feature>
<dbReference type="SUPFAM" id="SSF48452">
    <property type="entry name" value="TPR-like"/>
    <property type="match status" value="1"/>
</dbReference>
<proteinExistence type="predicted"/>
<sequence length="583" mass="69392">MKKFSLLFILLITGRLIGQSDFDQDQQLVYTYLYSKEIKKAKNLIDRKFLNSEDDSRRVIGYIYLSDYYSFVENEEEKVRALENAKKIASVNKNSRDEGYLQLGYARYYEGLAKNELFIKSINEGIKIFSKYPNENFILAQFYFLRYKYKTKNFLEKDTRFDCFKANEFALKSKNNLLINFTYSNIGFYYKKKFNETQNRKYLDSANTNYLKSYSYINLIKNPEARKRSLVVRYLNYGSLVSSLFPNNYQKTLELYKKVIQLTQNDDNYREVTSMTYNNIGSDYENLGQEDLAEKNYLISYNLSKDDNTILTQNKLIILDNLSRIYEQNGQFDKALNYQREAKDLIKNESEKQFNNNTKAQEIFYQTEYKNKQIEELKRRQRLYLVIIVLSVFGIFSLIYFLYNRSKLHINKTALLEAEKNSAELTLQLEKEEKHRLETEQKLAILQQEQLQKQAMVTSLQLDHKNTFINELKEKIKQQKEINLDKILKEEQLADNNFNGIQQIIQDVHPNFFKRLQELSKTRLTNLDLKYAAYIYINMDNLQIANTLKADPNTVRKTKYRLKQKFGLTKENDLQDFIQSIEL</sequence>
<evidence type="ECO:0000313" key="4">
    <source>
        <dbReference type="Proteomes" id="UP001158050"/>
    </source>
</evidence>
<dbReference type="Gene3D" id="1.25.40.10">
    <property type="entry name" value="Tetratricopeptide repeat domain"/>
    <property type="match status" value="1"/>
</dbReference>